<feature type="domain" description="Vitellogenin" evidence="10">
    <location>
        <begin position="101"/>
        <end position="683"/>
    </location>
</feature>
<dbReference type="Pfam" id="PF09172">
    <property type="entry name" value="Vit_open_b-sht"/>
    <property type="match status" value="1"/>
</dbReference>
<keyword evidence="8" id="KW-0325">Glycoprotein</keyword>
<keyword evidence="6" id="KW-0445">Lipid transport</keyword>
<evidence type="ECO:0000256" key="1">
    <source>
        <dbReference type="ARBA" id="ARBA00004613"/>
    </source>
</evidence>
<dbReference type="Gene3D" id="1.25.10.20">
    <property type="entry name" value="Vitellinogen, superhelical"/>
    <property type="match status" value="1"/>
</dbReference>
<evidence type="ECO:0000256" key="9">
    <source>
        <dbReference type="PROSITE-ProRule" id="PRU00557"/>
    </source>
</evidence>
<dbReference type="InterPro" id="IPR050733">
    <property type="entry name" value="Vitellogenin/Apolipophorin"/>
</dbReference>
<comment type="caution">
    <text evidence="9">Lacks conserved residue(s) required for the propagation of feature annotation.</text>
</comment>
<dbReference type="InterPro" id="IPR015819">
    <property type="entry name" value="Lipid_transp_b-sht_shell"/>
</dbReference>
<gene>
    <name evidence="11" type="ORF">C0Q70_16149</name>
</gene>
<dbReference type="GO" id="GO:0005576">
    <property type="term" value="C:extracellular region"/>
    <property type="evidence" value="ECO:0007669"/>
    <property type="project" value="UniProtKB-SubCell"/>
</dbReference>
<dbReference type="PANTHER" id="PTHR23345">
    <property type="entry name" value="VITELLOGENIN-RELATED"/>
    <property type="match status" value="1"/>
</dbReference>
<dbReference type="Proteomes" id="UP000245119">
    <property type="component" value="Linkage Group LG10"/>
</dbReference>
<dbReference type="PROSITE" id="PS51211">
    <property type="entry name" value="VITELLOGENIN"/>
    <property type="match status" value="1"/>
</dbReference>
<evidence type="ECO:0000259" key="10">
    <source>
        <dbReference type="PROSITE" id="PS51211"/>
    </source>
</evidence>
<dbReference type="OrthoDB" id="6484170at2759"/>
<evidence type="ECO:0000256" key="4">
    <source>
        <dbReference type="ARBA" id="ARBA00022729"/>
    </source>
</evidence>
<keyword evidence="7" id="KW-1015">Disulfide bond</keyword>
<evidence type="ECO:0000313" key="11">
    <source>
        <dbReference type="EMBL" id="PVD22890.1"/>
    </source>
</evidence>
<evidence type="ECO:0000256" key="3">
    <source>
        <dbReference type="ARBA" id="ARBA00022525"/>
    </source>
</evidence>
<evidence type="ECO:0000256" key="7">
    <source>
        <dbReference type="ARBA" id="ARBA00023157"/>
    </source>
</evidence>
<dbReference type="Gene3D" id="2.20.50.20">
    <property type="entry name" value="Lipovitellin. Chain A, domain 3"/>
    <property type="match status" value="1"/>
</dbReference>
<dbReference type="STRING" id="400727.A0A2T7NNY7"/>
<dbReference type="InterPro" id="IPR001747">
    <property type="entry name" value="Vitellogenin_N"/>
</dbReference>
<comment type="subcellular location">
    <subcellularLocation>
        <location evidence="1">Secreted</location>
    </subcellularLocation>
</comment>
<dbReference type="GO" id="GO:0045735">
    <property type="term" value="F:nutrient reservoir activity"/>
    <property type="evidence" value="ECO:0007669"/>
    <property type="project" value="UniProtKB-KW"/>
</dbReference>
<dbReference type="Pfam" id="PF01347">
    <property type="entry name" value="Vitellogenin_N"/>
    <property type="match status" value="2"/>
</dbReference>
<proteinExistence type="predicted"/>
<dbReference type="PANTHER" id="PTHR23345:SF15">
    <property type="entry name" value="VITELLOGENIN 1-RELATED"/>
    <property type="match status" value="1"/>
</dbReference>
<evidence type="ECO:0000313" key="12">
    <source>
        <dbReference type="Proteomes" id="UP000245119"/>
    </source>
</evidence>
<dbReference type="InterPro" id="IPR015255">
    <property type="entry name" value="Vitellinogen_open_b-sht"/>
</dbReference>
<evidence type="ECO:0000256" key="2">
    <source>
        <dbReference type="ARBA" id="ARBA00022448"/>
    </source>
</evidence>
<keyword evidence="2" id="KW-0813">Transport</keyword>
<dbReference type="Gene3D" id="2.30.230.10">
    <property type="entry name" value="Lipovitellin, beta-sheet shell regions, chain A"/>
    <property type="match status" value="1"/>
</dbReference>
<evidence type="ECO:0000256" key="6">
    <source>
        <dbReference type="ARBA" id="ARBA00023055"/>
    </source>
</evidence>
<dbReference type="SMART" id="SM01169">
    <property type="entry name" value="DUF1943"/>
    <property type="match status" value="1"/>
</dbReference>
<comment type="caution">
    <text evidence="11">The sequence shown here is derived from an EMBL/GenBank/DDBJ whole genome shotgun (WGS) entry which is preliminary data.</text>
</comment>
<accession>A0A2T7NNY7</accession>
<keyword evidence="12" id="KW-1185">Reference proteome</keyword>
<dbReference type="SUPFAM" id="SSF56968">
    <property type="entry name" value="Lipovitellin-phosvitin complex, beta-sheet shell regions"/>
    <property type="match status" value="2"/>
</dbReference>
<reference evidence="11 12" key="1">
    <citation type="submission" date="2018-04" db="EMBL/GenBank/DDBJ databases">
        <title>The genome of golden apple snail Pomacea canaliculata provides insight into stress tolerance and invasive adaptation.</title>
        <authorList>
            <person name="Liu C."/>
            <person name="Liu B."/>
            <person name="Ren Y."/>
            <person name="Zhang Y."/>
            <person name="Wang H."/>
            <person name="Li S."/>
            <person name="Jiang F."/>
            <person name="Yin L."/>
            <person name="Zhang G."/>
            <person name="Qian W."/>
            <person name="Fan W."/>
        </authorList>
    </citation>
    <scope>NUCLEOTIDE SEQUENCE [LARGE SCALE GENOMIC DNA]</scope>
    <source>
        <strain evidence="11">SZHN2017</strain>
        <tissue evidence="11">Muscle</tissue>
    </source>
</reference>
<evidence type="ECO:0000256" key="8">
    <source>
        <dbReference type="ARBA" id="ARBA00023180"/>
    </source>
</evidence>
<dbReference type="GO" id="GO:0005319">
    <property type="term" value="F:lipid transporter activity"/>
    <property type="evidence" value="ECO:0007669"/>
    <property type="project" value="InterPro"/>
</dbReference>
<dbReference type="InterPro" id="IPR009454">
    <property type="entry name" value="Lipid_transpt_open_b-sht"/>
</dbReference>
<evidence type="ECO:0000256" key="5">
    <source>
        <dbReference type="ARBA" id="ARBA00022761"/>
    </source>
</evidence>
<protein>
    <recommendedName>
        <fullName evidence="10">Vitellogenin domain-containing protein</fullName>
    </recommendedName>
</protein>
<dbReference type="SMART" id="SM00638">
    <property type="entry name" value="LPD_N"/>
    <property type="match status" value="1"/>
</dbReference>
<dbReference type="InterPro" id="IPR011030">
    <property type="entry name" value="Lipovitellin_superhlx_dom"/>
</dbReference>
<dbReference type="Gene3D" id="2.20.80.10">
    <property type="entry name" value="Lipovitellin-phosvitin complex, chain A, domain 4"/>
    <property type="match status" value="1"/>
</dbReference>
<keyword evidence="4" id="KW-0732">Signal</keyword>
<keyword evidence="5" id="KW-0758">Storage protein</keyword>
<name>A0A2T7NNY7_POMCA</name>
<dbReference type="Pfam" id="PF06448">
    <property type="entry name" value="DUF1081"/>
    <property type="match status" value="1"/>
</dbReference>
<organism evidence="11 12">
    <name type="scientific">Pomacea canaliculata</name>
    <name type="common">Golden apple snail</name>
    <dbReference type="NCBI Taxonomy" id="400727"/>
    <lineage>
        <taxon>Eukaryota</taxon>
        <taxon>Metazoa</taxon>
        <taxon>Spiralia</taxon>
        <taxon>Lophotrochozoa</taxon>
        <taxon>Mollusca</taxon>
        <taxon>Gastropoda</taxon>
        <taxon>Caenogastropoda</taxon>
        <taxon>Architaenioglossa</taxon>
        <taxon>Ampullarioidea</taxon>
        <taxon>Ampullariidae</taxon>
        <taxon>Pomacea</taxon>
    </lineage>
</organism>
<dbReference type="EMBL" id="PZQS01000010">
    <property type="protein sequence ID" value="PVD22890.1"/>
    <property type="molecule type" value="Genomic_DNA"/>
</dbReference>
<dbReference type="SUPFAM" id="SSF48431">
    <property type="entry name" value="Lipovitellin-phosvitin complex, superhelical domain"/>
    <property type="match status" value="1"/>
</dbReference>
<dbReference type="InterPro" id="IPR015816">
    <property type="entry name" value="Vitellinogen_b-sht_N"/>
</dbReference>
<sequence>MKQQDSLHEHEVGPTFVSLGAATVVYKRLATSIPSKTATVCSRLGLLPSRRREEVGHTQDTIVMEAKLLVLSFLLGSATAGESHLETGAVTVQRHANKFNYETGKTYTYDYDVRTETAMDGASENKALLAIRGRADIEVISQCDLVLVLRDMTIYESSPLQDDQLVPAPRSQELRRVLEATPLRFSYQDGVVAELCPDNREDGWALNVKRGVLSALQNSMERLEGSETVQEADVTGRCQAKYEVTSNGWYTMSIKRSKDLLGCTDRHDYIGSIQTTPYQMASSGGARTTVTQRLTFKTEKRGVTTRSDGIQTRVQMPFDHGYNLGSESDVRARAQRALDQLCSVTEDGVHAEVPRMFSQLVGIVKKMDISDIRDIYNQLKSKVICSSNNQRTLKFFTDTLPMAGTSQSVAMMKELMIRGDVTGNEVSLWLMLLAFIKEPTSDMLTSVKELLSADALKQRAMLPVSALVNNYCKSNDDCDTNFGVTAIIAALEKDIGSSCYVNDNTIKTVLVALSALGNTGHSRATSIVTRCLSDRVPMEVRVAAARSFRRMPCDSDRSKLMDILKDGSEDAELRTAAYLQLMTCATPDILNQIQTVIEGEPDKSQLGSFVLTHLHNLQETSSPLKQSIKEMVKNVRINKEFDLNPVKFSRNYEKSAFLKLINTGAQAESNLIWSSQSSLPRSLSANLSVELFGHSVNLLEVGGRIEGLEYLMETLLSPYTFLGEKKASSSEKQARLDELKGSIYASVFGNELLSSRFQGINSLVSGKTFNVLDFLIKLSKDHDFSFTQSLQLLDSSMTVPTASGLPLTLSINATATVDVRAVGKMDLRKVSSSPRSLQIDGELRPSGAVSVDGVMSLDAKVTRTALKVSGTLHSSLALKGRVELERGKVLNVQIDMPDDKLDIIDIRSQFFIIRNGEEREQKMVTENRKEFKVCSGDTLARFSGLELCGELQFPNASLKTTGPFFPFTGPSAFSIVLYKKDTHTGYKLLAKRVENQRSSVAQLSFDTPGSTVVRAVSFDFMINYDQKEVEISMASPWKKVSLNGGVVNDAGLKSLTGTITVDDSSIYSITSEVKVENKDSLIEYTPVLEIVRPEADTIALRGTVQLDVKGRSLNSDLTLTGVTATPLQLQGTYTNTDAEKSVRGTFINGKKQYSLNIGTTMDIKTPRKGPVSFEVSPVITITIPGAQLVSFVGNAAYREDRSLLAEFSLDIPSLMDKASFKCNIEKKGRKSGPRYDAEIRFKSRPFTGKLEGQIVARDGLVTSKVTVDYSIQRVGADKLSINSKFSDKSTSAYRKYTLSTNLDFKQNPDWNVDVNVDVNHKKKHSGGELKIVYGKDVKDKTKEMTFSASLDRKFTSLEKMDIEYKVTATVPTLQLDAVVSGAHAHSYESLVSNINIIYAKDKRIEAAVSLRNKSMNS</sequence>
<dbReference type="InterPro" id="IPR015817">
    <property type="entry name" value="Vitellinogen_open_b-sht_sub1"/>
</dbReference>
<keyword evidence="3" id="KW-0964">Secreted</keyword>